<dbReference type="Gene3D" id="6.20.150.10">
    <property type="match status" value="1"/>
</dbReference>
<dbReference type="EMBL" id="BK014996">
    <property type="protein sequence ID" value="DAD86199.1"/>
    <property type="molecule type" value="Genomic_DNA"/>
</dbReference>
<evidence type="ECO:0000313" key="1">
    <source>
        <dbReference type="EMBL" id="DAD86199.1"/>
    </source>
</evidence>
<accession>A0A8S5MVS5</accession>
<protein>
    <submittedName>
        <fullName evidence="1">Baseplate assembly protein</fullName>
    </submittedName>
</protein>
<reference evidence="1" key="1">
    <citation type="journal article" date="2021" name="Proc. Natl. Acad. Sci. U.S.A.">
        <title>A Catalog of Tens of Thousands of Viruses from Human Metagenomes Reveals Hidden Associations with Chronic Diseases.</title>
        <authorList>
            <person name="Tisza M.J."/>
            <person name="Buck C.B."/>
        </authorList>
    </citation>
    <scope>NUCLEOTIDE SEQUENCE</scope>
    <source>
        <strain evidence="1">CtUL28</strain>
    </source>
</reference>
<sequence>MDIKSLIRVGSVSSVNPANGTARVAFEANDDNVTYELPVLTRGSKANKDYWIPDIDEQVVCLFLPNTSGRGVCQGFILGTFYSRTDAPVENSQDVQAIKFSDGTEIRHDRSSGDLAIHAAGNISIIADGNITVNGQMIYLN</sequence>
<organism evidence="1">
    <name type="scientific">Caudovirales sp. ctUL28</name>
    <dbReference type="NCBI Taxonomy" id="2826778"/>
    <lineage>
        <taxon>Viruses</taxon>
        <taxon>Duplodnaviria</taxon>
        <taxon>Heunggongvirae</taxon>
        <taxon>Uroviricota</taxon>
        <taxon>Caudoviricetes</taxon>
    </lineage>
</organism>
<dbReference type="InterPro" id="IPR037026">
    <property type="entry name" value="Vgr_OB-fold_dom_sf"/>
</dbReference>
<dbReference type="InterPro" id="IPR013046">
    <property type="entry name" value="GpV/Gp45"/>
</dbReference>
<dbReference type="Gene3D" id="2.40.50.230">
    <property type="entry name" value="Gp5 N-terminal domain"/>
    <property type="match status" value="1"/>
</dbReference>
<proteinExistence type="predicted"/>
<dbReference type="NCBIfam" id="TIGR01644">
    <property type="entry name" value="phage_P2_V"/>
    <property type="match status" value="1"/>
</dbReference>
<name>A0A8S5MVS5_9CAUD</name>